<evidence type="ECO:0000259" key="3">
    <source>
        <dbReference type="Pfam" id="PF13086"/>
    </source>
</evidence>
<keyword evidence="1" id="KW-0227">DNA damage</keyword>
<evidence type="ECO:0000313" key="5">
    <source>
        <dbReference type="EMBL" id="KAF6002479.1"/>
    </source>
</evidence>
<keyword evidence="1" id="KW-0511">Multifunctional enzyme</keyword>
<name>A0A7J7IIH7_9RHOD</name>
<feature type="domain" description="DNA2/NAM7 helicase helicase" evidence="3">
    <location>
        <begin position="188"/>
        <end position="251"/>
    </location>
</feature>
<dbReference type="GO" id="GO:0017116">
    <property type="term" value="F:single-stranded DNA helicase activity"/>
    <property type="evidence" value="ECO:0007669"/>
    <property type="project" value="UniProtKB-UniRule"/>
</dbReference>
<sequence length="507" mass="56715">MYGNLEALLYPEAERLRRLVIDLEAPRFMEPSSTNTSVSTSSPCEAERMPTTDKEKHGNAPTRQQLIQTELNEEQQQAIQRMVQAQDYALLLGMPGTGKTATVACLIRLLVDQGHTVLLASHTHSAVDNVLRRLVQCNFHEFVRLGNRSHIEPTLWPYTLPAFAIDHSGLETNVCTHVPSLDAFTAQIDRAALVATTCLGASHPIFYRRRQFDYVIVDEASQIAQPVVLGPLRFAQRAFILVGDDKQLPPLARHPQAQARGADESLFVRLCTAHPEAVTVLKKQYRMAADIMLLCNALVYQGALACGDEATAQQSLQLVPSTQSFVSLKQTWQHCVLDPTKRVLFLDTDAAQERAVECRSGRESICNRFEASVVVRILQILEAAGLDRDRIGVTSPLRAQVSLLQSQFEQFELASQPRAHPECRTIDQFQGRDKDVIIVSLVRNNDEARIGQVLRDWRRLNVAMTRARCKLIFVGSSRTMQTSPFVERLIALIRDTLHGLVPVKTLD</sequence>
<keyword evidence="1" id="KW-0479">Metal-binding</keyword>
<dbReference type="GO" id="GO:0017108">
    <property type="term" value="F:5'-flap endonuclease activity"/>
    <property type="evidence" value="ECO:0007669"/>
    <property type="project" value="UniProtKB-UniRule"/>
</dbReference>
<feature type="compositionally biased region" description="Low complexity" evidence="2">
    <location>
        <begin position="32"/>
        <end position="42"/>
    </location>
</feature>
<dbReference type="GO" id="GO:0051539">
    <property type="term" value="F:4 iron, 4 sulfur cluster binding"/>
    <property type="evidence" value="ECO:0007669"/>
    <property type="project" value="UniProtKB-UniRule"/>
</dbReference>
<comment type="caution">
    <text evidence="5">The sequence shown here is derived from an EMBL/GenBank/DDBJ whole genome shotgun (WGS) entry which is preliminary data.</text>
</comment>
<keyword evidence="1" id="KW-0234">DNA repair</keyword>
<keyword evidence="1" id="KW-0067">ATP-binding</keyword>
<reference evidence="5 6" key="1">
    <citation type="journal article" date="2020" name="J. Phycol.">
        <title>Comparative genome analysis reveals Cyanidiococcus gen. nov., a new extremophilic red algal genus sister to Cyanidioschyzon (Cyanidioschyzonaceae, Rhodophyta).</title>
        <authorList>
            <person name="Liu S.-L."/>
            <person name="Chiang Y.-R."/>
            <person name="Yoon H.S."/>
            <person name="Fu H.-Y."/>
        </authorList>
    </citation>
    <scope>NUCLEOTIDE SEQUENCE [LARGE SCALE GENOMIC DNA]</scope>
    <source>
        <strain evidence="5 6">THAL066</strain>
    </source>
</reference>
<dbReference type="GO" id="GO:0005737">
    <property type="term" value="C:cytoplasm"/>
    <property type="evidence" value="ECO:0007669"/>
    <property type="project" value="TreeGrafter"/>
</dbReference>
<comment type="function">
    <text evidence="1">Key enzyme involved in DNA replication and DNA repair. Involved in Okazaki fragments processing by cleaving long flaps that escape FEN1: flaps that are longer than 27 nucleotides are coated by replication protein A complex (RPA), leading to recruit DNA2 which cleaves the flap until it is too short to bind RPA and becomes a substrate for FEN1. Also involved in 5'-end resection of DNA during double-strand break (DSB) repair by mediating the cleavage of 5'-ssDNA.</text>
</comment>
<dbReference type="EC" id="3.1.-.-" evidence="1"/>
<evidence type="ECO:0000313" key="6">
    <source>
        <dbReference type="Proteomes" id="UP000530660"/>
    </source>
</evidence>
<dbReference type="CDD" id="cd18808">
    <property type="entry name" value="SF1_C_Upf1"/>
    <property type="match status" value="1"/>
</dbReference>
<feature type="domain" description="DNA2/NAM7 helicase helicase" evidence="3">
    <location>
        <begin position="70"/>
        <end position="161"/>
    </location>
</feature>
<dbReference type="InterPro" id="IPR045055">
    <property type="entry name" value="DNA2/NAM7-like"/>
</dbReference>
<keyword evidence="1" id="KW-0378">Hydrolase</keyword>
<comment type="subcellular location">
    <subcellularLocation>
        <location evidence="1">Nucleus</location>
    </subcellularLocation>
    <subcellularLocation>
        <location evidence="1">Chromosome</location>
    </subcellularLocation>
</comment>
<keyword evidence="6" id="KW-1185">Reference proteome</keyword>
<dbReference type="InterPro" id="IPR026851">
    <property type="entry name" value="Dna2/JHS1_DEXXQ-box"/>
</dbReference>
<dbReference type="Pfam" id="PF13086">
    <property type="entry name" value="AAA_11"/>
    <property type="match status" value="2"/>
</dbReference>
<feature type="domain" description="DNA2/NAM7 helicase-like C-terminal" evidence="4">
    <location>
        <begin position="263"/>
        <end position="477"/>
    </location>
</feature>
<evidence type="ECO:0000256" key="2">
    <source>
        <dbReference type="SAM" id="MobiDB-lite"/>
    </source>
</evidence>
<dbReference type="GO" id="GO:0005694">
    <property type="term" value="C:chromosome"/>
    <property type="evidence" value="ECO:0007669"/>
    <property type="project" value="UniProtKB-SubCell"/>
</dbReference>
<dbReference type="InterPro" id="IPR041677">
    <property type="entry name" value="DNA2/NAM7_AAA_11"/>
</dbReference>
<accession>A0A7J7IIH7</accession>
<comment type="similarity">
    <text evidence="1">Belongs to the DNA2/NAM7 helicase family.</text>
</comment>
<dbReference type="GO" id="GO:0046872">
    <property type="term" value="F:metal ion binding"/>
    <property type="evidence" value="ECO:0007669"/>
    <property type="project" value="UniProtKB-UniRule"/>
</dbReference>
<dbReference type="Gene3D" id="3.40.50.300">
    <property type="entry name" value="P-loop containing nucleotide triphosphate hydrolases"/>
    <property type="match status" value="3"/>
</dbReference>
<proteinExistence type="inferred from homology"/>
<dbReference type="InterPro" id="IPR041679">
    <property type="entry name" value="DNA2/NAM7-like_C"/>
</dbReference>
<keyword evidence="1" id="KW-0347">Helicase</keyword>
<evidence type="ECO:0000256" key="1">
    <source>
        <dbReference type="RuleBase" id="RU367041"/>
    </source>
</evidence>
<dbReference type="Proteomes" id="UP000530660">
    <property type="component" value="Unassembled WGS sequence"/>
</dbReference>
<dbReference type="AlphaFoldDB" id="A0A7J7IIH7"/>
<dbReference type="GO" id="GO:0006281">
    <property type="term" value="P:DNA repair"/>
    <property type="evidence" value="ECO:0007669"/>
    <property type="project" value="UniProtKB-KW"/>
</dbReference>
<dbReference type="InterPro" id="IPR047187">
    <property type="entry name" value="SF1_C_Upf1"/>
</dbReference>
<keyword evidence="1" id="KW-0158">Chromosome</keyword>
<comment type="catalytic activity">
    <reaction evidence="1">
        <text>ATP + H2O = ADP + phosphate + H(+)</text>
        <dbReference type="Rhea" id="RHEA:13065"/>
        <dbReference type="ChEBI" id="CHEBI:15377"/>
        <dbReference type="ChEBI" id="CHEBI:15378"/>
        <dbReference type="ChEBI" id="CHEBI:30616"/>
        <dbReference type="ChEBI" id="CHEBI:43474"/>
        <dbReference type="ChEBI" id="CHEBI:456216"/>
        <dbReference type="EC" id="3.6.4.12"/>
    </reaction>
</comment>
<keyword evidence="1" id="KW-0408">Iron</keyword>
<feature type="compositionally biased region" description="Basic and acidic residues" evidence="2">
    <location>
        <begin position="45"/>
        <end position="58"/>
    </location>
</feature>
<organism evidence="5 6">
    <name type="scientific">Cyanidiococcus yangmingshanensis</name>
    <dbReference type="NCBI Taxonomy" id="2690220"/>
    <lineage>
        <taxon>Eukaryota</taxon>
        <taxon>Rhodophyta</taxon>
        <taxon>Bangiophyceae</taxon>
        <taxon>Cyanidiales</taxon>
        <taxon>Cyanidiaceae</taxon>
        <taxon>Cyanidiococcus</taxon>
    </lineage>
</organism>
<evidence type="ECO:0000259" key="4">
    <source>
        <dbReference type="Pfam" id="PF13087"/>
    </source>
</evidence>
<dbReference type="Pfam" id="PF13087">
    <property type="entry name" value="AAA_12"/>
    <property type="match status" value="1"/>
</dbReference>
<feature type="region of interest" description="Disordered" evidence="2">
    <location>
        <begin position="30"/>
        <end position="61"/>
    </location>
</feature>
<keyword evidence="1" id="KW-0547">Nucleotide-binding</keyword>
<dbReference type="GO" id="GO:0033567">
    <property type="term" value="P:DNA replication, Okazaki fragment processing"/>
    <property type="evidence" value="ECO:0007669"/>
    <property type="project" value="UniProtKB-UniRule"/>
</dbReference>
<keyword evidence="1" id="KW-0235">DNA replication</keyword>
<keyword evidence="1" id="KW-0539">Nucleus</keyword>
<protein>
    <recommendedName>
        <fullName evidence="1">DNA replication ATP-dependent helicase/nuclease</fullName>
        <ecNumber evidence="1">3.1.-.-</ecNumber>
        <ecNumber evidence="1">3.6.4.12</ecNumber>
    </recommendedName>
</protein>
<gene>
    <name evidence="5" type="primary">DNA2_3</name>
    <name evidence="5" type="ORF">F1559_002972</name>
</gene>
<dbReference type="EMBL" id="VWRR01000010">
    <property type="protein sequence ID" value="KAF6002479.1"/>
    <property type="molecule type" value="Genomic_DNA"/>
</dbReference>
<keyword evidence="1" id="KW-0004">4Fe-4S</keyword>
<dbReference type="PANTHER" id="PTHR10887">
    <property type="entry name" value="DNA2/NAM7 HELICASE FAMILY"/>
    <property type="match status" value="1"/>
</dbReference>
<dbReference type="GO" id="GO:0071932">
    <property type="term" value="P:replication fork reversal"/>
    <property type="evidence" value="ECO:0007669"/>
    <property type="project" value="TreeGrafter"/>
</dbReference>
<dbReference type="InterPro" id="IPR027417">
    <property type="entry name" value="P-loop_NTPase"/>
</dbReference>
<keyword evidence="1" id="KW-0238">DNA-binding</keyword>
<dbReference type="CDD" id="cd18041">
    <property type="entry name" value="DEXXQc_DNA2"/>
    <property type="match status" value="1"/>
</dbReference>
<dbReference type="GO" id="GO:0005524">
    <property type="term" value="F:ATP binding"/>
    <property type="evidence" value="ECO:0007669"/>
    <property type="project" value="UniProtKB-UniRule"/>
</dbReference>
<dbReference type="SUPFAM" id="SSF52540">
    <property type="entry name" value="P-loop containing nucleoside triphosphate hydrolases"/>
    <property type="match status" value="1"/>
</dbReference>
<dbReference type="EC" id="3.6.4.12" evidence="1"/>
<dbReference type="GO" id="GO:0003677">
    <property type="term" value="F:DNA binding"/>
    <property type="evidence" value="ECO:0007669"/>
    <property type="project" value="UniProtKB-UniRule"/>
</dbReference>
<keyword evidence="1" id="KW-0540">Nuclease</keyword>
<keyword evidence="1" id="KW-0411">Iron-sulfur</keyword>
<dbReference type="GO" id="GO:0005634">
    <property type="term" value="C:nucleus"/>
    <property type="evidence" value="ECO:0007669"/>
    <property type="project" value="UniProtKB-SubCell"/>
</dbReference>
<dbReference type="PANTHER" id="PTHR10887:SF433">
    <property type="entry name" value="DNA REPLICATION ATP-DEPENDENT HELICASE_NUCLEASE DNA2"/>
    <property type="match status" value="1"/>
</dbReference>
<dbReference type="OrthoDB" id="3651at2759"/>